<name>A0A8S5Q9I5_9CAUD</name>
<sequence length="368" mass="40073">MTKEQEELMELHSRFKELQTKRKSGELSEDEQRTLIQLSEELQERGIDALVEKALTKDAANEAREANSKFIEAGQRCFNTHQAVDCEMRATTMTGNVKAAMPTVINEVINPLEAELIHTKVGLKMQTGVVGQPIWPVLAGITATIANEDVALTDQTISLDKVVAKSERVGVIAPVTIQALDATNLNMRSIVLERLGKAVGTAINSALFAKTAPVAPNNGIGSVLATPYATPVASTAWSGTVAPTIKEIVSLEAEVLGKDVRVDDSAAYFVHPKTYCLLKSTPVEKGNPQMILQDGYMNGYRVVSTTFMPEDAILFGVMSYAVLAHHGSGDRLFAQYIGRNDRIEFSLNGDYSLTVLRNEAFACMKRKA</sequence>
<evidence type="ECO:0000259" key="3">
    <source>
        <dbReference type="Pfam" id="PF05065"/>
    </source>
</evidence>
<accession>A0A8S5Q9I5</accession>
<proteinExistence type="predicted"/>
<evidence type="ECO:0000256" key="1">
    <source>
        <dbReference type="ARBA" id="ARBA00004328"/>
    </source>
</evidence>
<protein>
    <submittedName>
        <fullName evidence="4">Major capsid protein</fullName>
    </submittedName>
</protein>
<dbReference type="InterPro" id="IPR054612">
    <property type="entry name" value="Phage_capsid-like_C"/>
</dbReference>
<dbReference type="NCBIfam" id="TIGR01554">
    <property type="entry name" value="major_cap_HK97"/>
    <property type="match status" value="1"/>
</dbReference>
<keyword evidence="2" id="KW-0946">Virion</keyword>
<comment type="subcellular location">
    <subcellularLocation>
        <location evidence="1">Virion</location>
    </subcellularLocation>
</comment>
<reference evidence="4" key="1">
    <citation type="journal article" date="2021" name="Proc. Natl. Acad. Sci. U.S.A.">
        <title>A Catalog of Tens of Thousands of Viruses from Human Metagenomes Reveals Hidden Associations with Chronic Diseases.</title>
        <authorList>
            <person name="Tisza M.J."/>
            <person name="Buck C.B."/>
        </authorList>
    </citation>
    <scope>NUCLEOTIDE SEQUENCE</scope>
    <source>
        <strain evidence="4">Ctoic9</strain>
    </source>
</reference>
<evidence type="ECO:0000256" key="2">
    <source>
        <dbReference type="ARBA" id="ARBA00022844"/>
    </source>
</evidence>
<dbReference type="Pfam" id="PF05065">
    <property type="entry name" value="Phage_capsid"/>
    <property type="match status" value="1"/>
</dbReference>
<feature type="domain" description="Phage capsid-like C-terminal" evidence="3">
    <location>
        <begin position="104"/>
        <end position="325"/>
    </location>
</feature>
<evidence type="ECO:0000313" key="4">
    <source>
        <dbReference type="EMBL" id="DAE15578.1"/>
    </source>
</evidence>
<dbReference type="InterPro" id="IPR024455">
    <property type="entry name" value="Phage_capsid"/>
</dbReference>
<dbReference type="EMBL" id="BK015608">
    <property type="protein sequence ID" value="DAE15578.1"/>
    <property type="molecule type" value="Genomic_DNA"/>
</dbReference>
<dbReference type="SUPFAM" id="SSF56563">
    <property type="entry name" value="Major capsid protein gp5"/>
    <property type="match status" value="1"/>
</dbReference>
<organism evidence="4">
    <name type="scientific">Siphoviridae sp. ctoic9</name>
    <dbReference type="NCBI Taxonomy" id="2825671"/>
    <lineage>
        <taxon>Viruses</taxon>
        <taxon>Duplodnaviria</taxon>
        <taxon>Heunggongvirae</taxon>
        <taxon>Uroviricota</taxon>
        <taxon>Caudoviricetes</taxon>
    </lineage>
</organism>
<dbReference type="GO" id="GO:0044423">
    <property type="term" value="C:virion component"/>
    <property type="evidence" value="ECO:0007669"/>
    <property type="project" value="UniProtKB-KW"/>
</dbReference>